<sequence>MNSSISSFASSKINAASLISCTSFLISPGGTADGDDSAFSNSSNALHFSMTIPVVLNFTSSGNCTSSSCCSESPEGFASSLKSSARLSIITATASAAFVLLVCVSRCRPSTPSTSCATAIHSSTQYLLLCSARLATANRSSLPCRAGVCVSRYCATSKPSSAPSSRRQPATAASVAAVDAWRCASALMVGEKRARPALVDWRRMLAIVRARSSVGEEEEVLRKVSRACSRMVRVMSAVSCKIDDAIFSSFSSAFVVW</sequence>
<comment type="caution">
    <text evidence="1">The sequence shown here is derived from an EMBL/GenBank/DDBJ whole genome shotgun (WGS) entry which is preliminary data.</text>
</comment>
<protein>
    <submittedName>
        <fullName evidence="1">Uncharacterized protein</fullName>
    </submittedName>
</protein>
<dbReference type="GeneID" id="90038609"/>
<dbReference type="EMBL" id="JBBJBU010000009">
    <property type="protein sequence ID" value="KAK7204014.1"/>
    <property type="molecule type" value="Genomic_DNA"/>
</dbReference>
<keyword evidence="2" id="KW-1185">Reference proteome</keyword>
<evidence type="ECO:0000313" key="1">
    <source>
        <dbReference type="EMBL" id="KAK7204014.1"/>
    </source>
</evidence>
<accession>A0ABR1F2D4</accession>
<reference evidence="1 2" key="1">
    <citation type="submission" date="2024-03" db="EMBL/GenBank/DDBJ databases">
        <title>Genome-scale model development and genomic sequencing of the oleaginous clade Lipomyces.</title>
        <authorList>
            <consortium name="Lawrence Berkeley National Laboratory"/>
            <person name="Czajka J.J."/>
            <person name="Han Y."/>
            <person name="Kim J."/>
            <person name="Mondo S.J."/>
            <person name="Hofstad B.A."/>
            <person name="Robles A."/>
            <person name="Haridas S."/>
            <person name="Riley R."/>
            <person name="LaButti K."/>
            <person name="Pangilinan J."/>
            <person name="Andreopoulos W."/>
            <person name="Lipzen A."/>
            <person name="Yan J."/>
            <person name="Wang M."/>
            <person name="Ng V."/>
            <person name="Grigoriev I.V."/>
            <person name="Spatafora J.W."/>
            <person name="Magnuson J.K."/>
            <person name="Baker S.E."/>
            <person name="Pomraning K.R."/>
        </authorList>
    </citation>
    <scope>NUCLEOTIDE SEQUENCE [LARGE SCALE GENOMIC DNA]</scope>
    <source>
        <strain evidence="1 2">Phaff 52-87</strain>
    </source>
</reference>
<dbReference type="RefSeq" id="XP_064767047.1">
    <property type="nucleotide sequence ID" value="XM_064913097.1"/>
</dbReference>
<organism evidence="1 2">
    <name type="scientific">Myxozyma melibiosi</name>
    <dbReference type="NCBI Taxonomy" id="54550"/>
    <lineage>
        <taxon>Eukaryota</taxon>
        <taxon>Fungi</taxon>
        <taxon>Dikarya</taxon>
        <taxon>Ascomycota</taxon>
        <taxon>Saccharomycotina</taxon>
        <taxon>Lipomycetes</taxon>
        <taxon>Lipomycetales</taxon>
        <taxon>Lipomycetaceae</taxon>
        <taxon>Myxozyma</taxon>
    </lineage>
</organism>
<evidence type="ECO:0000313" key="2">
    <source>
        <dbReference type="Proteomes" id="UP001498771"/>
    </source>
</evidence>
<dbReference type="Proteomes" id="UP001498771">
    <property type="component" value="Unassembled WGS sequence"/>
</dbReference>
<name>A0ABR1F2D4_9ASCO</name>
<gene>
    <name evidence="1" type="ORF">BZA70DRAFT_281284</name>
</gene>
<proteinExistence type="predicted"/>